<comment type="catalytic activity">
    <reaction evidence="1">
        <text>Hydrolyzes free adenine bases from 7,8-dihydro-8-oxoguanine:adenine mismatched double-stranded DNA, leaving an apurinic site.</text>
        <dbReference type="EC" id="3.2.2.31"/>
    </reaction>
</comment>
<accession>A0AAU7DSU9</accession>
<dbReference type="GO" id="GO:0006284">
    <property type="term" value="P:base-excision repair"/>
    <property type="evidence" value="ECO:0007669"/>
    <property type="project" value="InterPro"/>
</dbReference>
<dbReference type="GO" id="GO:0035485">
    <property type="term" value="F:adenine/guanine mispair binding"/>
    <property type="evidence" value="ECO:0007669"/>
    <property type="project" value="TreeGrafter"/>
</dbReference>
<dbReference type="Pfam" id="PF00633">
    <property type="entry name" value="HHH"/>
    <property type="match status" value="1"/>
</dbReference>
<dbReference type="InterPro" id="IPR004036">
    <property type="entry name" value="Endonuclease-III-like_CS2"/>
</dbReference>
<dbReference type="GO" id="GO:0006298">
    <property type="term" value="P:mismatch repair"/>
    <property type="evidence" value="ECO:0007669"/>
    <property type="project" value="TreeGrafter"/>
</dbReference>
<feature type="domain" description="HhH-GPD" evidence="13">
    <location>
        <begin position="47"/>
        <end position="199"/>
    </location>
</feature>
<dbReference type="Pfam" id="PF00730">
    <property type="entry name" value="HhH-GPD"/>
    <property type="match status" value="1"/>
</dbReference>
<evidence type="ECO:0000259" key="13">
    <source>
        <dbReference type="SMART" id="SM00478"/>
    </source>
</evidence>
<dbReference type="EC" id="3.2.2.31" evidence="4"/>
<evidence type="ECO:0000256" key="9">
    <source>
        <dbReference type="ARBA" id="ARBA00023004"/>
    </source>
</evidence>
<dbReference type="InterPro" id="IPR044298">
    <property type="entry name" value="MIG/MutY"/>
</dbReference>
<gene>
    <name evidence="14" type="ORF">V5R04_11015</name>
</gene>
<dbReference type="GO" id="GO:0046872">
    <property type="term" value="F:metal ion binding"/>
    <property type="evidence" value="ECO:0007669"/>
    <property type="project" value="UniProtKB-KW"/>
</dbReference>
<dbReference type="InterPro" id="IPR000445">
    <property type="entry name" value="HhH_motif"/>
</dbReference>
<dbReference type="CDD" id="cd00056">
    <property type="entry name" value="ENDO3c"/>
    <property type="match status" value="1"/>
</dbReference>
<dbReference type="PANTHER" id="PTHR42944:SF1">
    <property type="entry name" value="ADENINE DNA GLYCOSYLASE"/>
    <property type="match status" value="1"/>
</dbReference>
<evidence type="ECO:0000256" key="3">
    <source>
        <dbReference type="ARBA" id="ARBA00008343"/>
    </source>
</evidence>
<keyword evidence="6" id="KW-0479">Metal-binding</keyword>
<organism evidence="14">
    <name type="scientific">Jonesiaceae bacterium BS-20</name>
    <dbReference type="NCBI Taxonomy" id="3120821"/>
    <lineage>
        <taxon>Bacteria</taxon>
        <taxon>Bacillati</taxon>
        <taxon>Actinomycetota</taxon>
        <taxon>Actinomycetes</taxon>
        <taxon>Micrococcales</taxon>
        <taxon>Jonesiaceae</taxon>
    </lineage>
</organism>
<keyword evidence="10" id="KW-0411">Iron-sulfur</keyword>
<evidence type="ECO:0000256" key="11">
    <source>
        <dbReference type="ARBA" id="ARBA00023204"/>
    </source>
</evidence>
<keyword evidence="11" id="KW-0234">DNA repair</keyword>
<evidence type="ECO:0000256" key="2">
    <source>
        <dbReference type="ARBA" id="ARBA00001966"/>
    </source>
</evidence>
<evidence type="ECO:0000313" key="14">
    <source>
        <dbReference type="EMBL" id="XBH20755.1"/>
    </source>
</evidence>
<reference evidence="14" key="1">
    <citation type="submission" date="2024-02" db="EMBL/GenBank/DDBJ databases">
        <title>Tomenella chthoni gen. nov. sp. nov., a member of the family Jonesiaceae isolated from bat guano.</title>
        <authorList>
            <person name="Miller S.L."/>
            <person name="King J."/>
            <person name="Sankaranarayanan K."/>
            <person name="Lawson P.A."/>
        </authorList>
    </citation>
    <scope>NUCLEOTIDE SEQUENCE</scope>
    <source>
        <strain evidence="14">BS-20</strain>
    </source>
</reference>
<dbReference type="EMBL" id="CP146203">
    <property type="protein sequence ID" value="XBH20755.1"/>
    <property type="molecule type" value="Genomic_DNA"/>
</dbReference>
<dbReference type="SUPFAM" id="SSF48150">
    <property type="entry name" value="DNA-glycosylase"/>
    <property type="match status" value="1"/>
</dbReference>
<protein>
    <recommendedName>
        <fullName evidence="5">Adenine DNA glycosylase</fullName>
        <ecNumber evidence="4">3.2.2.31</ecNumber>
    </recommendedName>
</protein>
<dbReference type="GO" id="GO:0000701">
    <property type="term" value="F:purine-specific mismatch base pair DNA N-glycosylase activity"/>
    <property type="evidence" value="ECO:0007669"/>
    <property type="project" value="UniProtKB-EC"/>
</dbReference>
<dbReference type="Gene3D" id="1.10.340.30">
    <property type="entry name" value="Hypothetical protein, domain 2"/>
    <property type="match status" value="1"/>
</dbReference>
<evidence type="ECO:0000256" key="5">
    <source>
        <dbReference type="ARBA" id="ARBA00022023"/>
    </source>
</evidence>
<keyword evidence="12" id="KW-0326">Glycosidase</keyword>
<name>A0AAU7DSU9_9MICO</name>
<dbReference type="PROSITE" id="PS01155">
    <property type="entry name" value="ENDONUCLEASE_III_2"/>
    <property type="match status" value="1"/>
</dbReference>
<evidence type="ECO:0000256" key="10">
    <source>
        <dbReference type="ARBA" id="ARBA00023014"/>
    </source>
</evidence>
<comment type="similarity">
    <text evidence="3">Belongs to the Nth/MutY family.</text>
</comment>
<evidence type="ECO:0000256" key="6">
    <source>
        <dbReference type="ARBA" id="ARBA00022723"/>
    </source>
</evidence>
<keyword evidence="8" id="KW-0378">Hydrolase</keyword>
<dbReference type="InterPro" id="IPR023170">
    <property type="entry name" value="HhH_base_excis_C"/>
</dbReference>
<evidence type="ECO:0000256" key="4">
    <source>
        <dbReference type="ARBA" id="ARBA00012045"/>
    </source>
</evidence>
<sequence>MPETLSYVQDPAVITTAIGNWYLENARDLPWRDPALSAWDILLSEIMAQQTQVARVVPIWQRWRQLWPTPADLADAPTSLVLTEWSNLGYPRRALRLQECARIVATQYDGQVPRTYAELIALPGIGEYTAGAVLAFAYGQRALVLDTNVRRVITRVFQGQQFPKPSLTVAEKQFATTLIPVDDAGGSLWAKSSMELGATLCTARSTQCEICPVVDLCKWRADGYPADEYATQRKTQKFAGTDRQVRGLIMAQIRSATEPVLQHHLDLVWPLPEQLGRCIDSLLTDGLIEIDGERFTFPTGN</sequence>
<keyword evidence="7" id="KW-0227">DNA damage</keyword>
<dbReference type="GO" id="GO:0034039">
    <property type="term" value="F:8-oxo-7,8-dihydroguanine DNA N-glycosylase activity"/>
    <property type="evidence" value="ECO:0007669"/>
    <property type="project" value="TreeGrafter"/>
</dbReference>
<dbReference type="InterPro" id="IPR003265">
    <property type="entry name" value="HhH-GPD_domain"/>
</dbReference>
<dbReference type="Gene3D" id="1.10.1670.10">
    <property type="entry name" value="Helix-hairpin-Helix base-excision DNA repair enzymes (C-terminal)"/>
    <property type="match status" value="1"/>
</dbReference>
<evidence type="ECO:0000256" key="8">
    <source>
        <dbReference type="ARBA" id="ARBA00022801"/>
    </source>
</evidence>
<evidence type="ECO:0000256" key="1">
    <source>
        <dbReference type="ARBA" id="ARBA00000843"/>
    </source>
</evidence>
<dbReference type="SMART" id="SM00478">
    <property type="entry name" value="ENDO3c"/>
    <property type="match status" value="1"/>
</dbReference>
<proteinExistence type="inferred from homology"/>
<dbReference type="GO" id="GO:0032357">
    <property type="term" value="F:oxidized purine DNA binding"/>
    <property type="evidence" value="ECO:0007669"/>
    <property type="project" value="TreeGrafter"/>
</dbReference>
<keyword evidence="9" id="KW-0408">Iron</keyword>
<dbReference type="GO" id="GO:0051536">
    <property type="term" value="F:iron-sulfur cluster binding"/>
    <property type="evidence" value="ECO:0007669"/>
    <property type="project" value="UniProtKB-KW"/>
</dbReference>
<dbReference type="PANTHER" id="PTHR42944">
    <property type="entry name" value="ADENINE DNA GLYCOSYLASE"/>
    <property type="match status" value="1"/>
</dbReference>
<comment type="cofactor">
    <cofactor evidence="2">
        <name>[4Fe-4S] cluster</name>
        <dbReference type="ChEBI" id="CHEBI:49883"/>
    </cofactor>
</comment>
<evidence type="ECO:0000256" key="12">
    <source>
        <dbReference type="ARBA" id="ARBA00023295"/>
    </source>
</evidence>
<dbReference type="InterPro" id="IPR011257">
    <property type="entry name" value="DNA_glycosylase"/>
</dbReference>
<evidence type="ECO:0000256" key="7">
    <source>
        <dbReference type="ARBA" id="ARBA00022763"/>
    </source>
</evidence>
<dbReference type="AlphaFoldDB" id="A0AAU7DSU9"/>